<dbReference type="AlphaFoldDB" id="A0AAE5GUM2"/>
<comment type="caution">
    <text evidence="1">The sequence shown here is derived from an EMBL/GenBank/DDBJ whole genome shotgun (WGS) entry which is preliminary data.</text>
</comment>
<dbReference type="RefSeq" id="WP_171325458.1">
    <property type="nucleotide sequence ID" value="NZ_JBFOMF010000077.1"/>
</dbReference>
<protein>
    <submittedName>
        <fullName evidence="1">Uncharacterized protein</fullName>
    </submittedName>
</protein>
<gene>
    <name evidence="1" type="ORF">F0237_21860</name>
</gene>
<dbReference type="EMBL" id="VTXO01000015">
    <property type="protein sequence ID" value="NOI83308.1"/>
    <property type="molecule type" value="Genomic_DNA"/>
</dbReference>
<reference evidence="1 2" key="1">
    <citation type="submission" date="2019-08" db="EMBL/GenBank/DDBJ databases">
        <title>Draft genome sequencing and comparative genomics of hatchery-associated Vibrios.</title>
        <authorList>
            <person name="Kehlet-Delgado H."/>
            <person name="Mueller R.S."/>
        </authorList>
    </citation>
    <scope>NUCLEOTIDE SEQUENCE [LARGE SCALE GENOMIC DNA]</scope>
    <source>
        <strain evidence="1 2">01-65-5-1</strain>
    </source>
</reference>
<accession>A0AAE5GUM2</accession>
<evidence type="ECO:0000313" key="2">
    <source>
        <dbReference type="Proteomes" id="UP000572722"/>
    </source>
</evidence>
<organism evidence="1 2">
    <name type="scientific">Vibrio tubiashii</name>
    <dbReference type="NCBI Taxonomy" id="29498"/>
    <lineage>
        <taxon>Bacteria</taxon>
        <taxon>Pseudomonadati</taxon>
        <taxon>Pseudomonadota</taxon>
        <taxon>Gammaproteobacteria</taxon>
        <taxon>Vibrionales</taxon>
        <taxon>Vibrionaceae</taxon>
        <taxon>Vibrio</taxon>
        <taxon>Vibrio oreintalis group</taxon>
    </lineage>
</organism>
<sequence length="80" mass="8962">MTIRQQEFADLMAKLDDIEQALAQSAPDWSSIPAFKKPMVAIQAAEQAKTHIDTTVTTIKAITLNFHQRLTELEEAQHGQ</sequence>
<name>A0AAE5GUM2_9VIBR</name>
<proteinExistence type="predicted"/>
<dbReference type="Proteomes" id="UP000572722">
    <property type="component" value="Unassembled WGS sequence"/>
</dbReference>
<evidence type="ECO:0000313" key="1">
    <source>
        <dbReference type="EMBL" id="NOI83308.1"/>
    </source>
</evidence>